<dbReference type="Gene3D" id="1.10.10.10">
    <property type="entry name" value="Winged helix-like DNA-binding domain superfamily/Winged helix DNA-binding domain"/>
    <property type="match status" value="1"/>
</dbReference>
<dbReference type="PROSITE" id="PS50931">
    <property type="entry name" value="HTH_LYSR"/>
    <property type="match status" value="1"/>
</dbReference>
<keyword evidence="2" id="KW-0805">Transcription regulation</keyword>
<dbReference type="Pfam" id="PF03466">
    <property type="entry name" value="LysR_substrate"/>
    <property type="match status" value="1"/>
</dbReference>
<evidence type="ECO:0000256" key="1">
    <source>
        <dbReference type="ARBA" id="ARBA00009437"/>
    </source>
</evidence>
<evidence type="ECO:0000259" key="5">
    <source>
        <dbReference type="PROSITE" id="PS50931"/>
    </source>
</evidence>
<evidence type="ECO:0000256" key="2">
    <source>
        <dbReference type="ARBA" id="ARBA00023015"/>
    </source>
</evidence>
<keyword evidence="7" id="KW-1185">Reference proteome</keyword>
<sequence>MNYTLHQLHVFLTISRTGSITKSAEELHLTQPAVSIQLKNFQDQFEMPLTEVVGRKLYITDFGKEIAAAAEKILEEANAINYISSAYGNLLAGRLKISVVSTGKYIMPYLLSDFMKEHVGVDLLMDVTNKSSVIKSLENNEVDFALVSVMPGGISLEHMPLMYNQLYVVANTELASQYDINTWEDLTNIPLIYREQGSGTRQVMEQFFKANNIAVEKKMELTTNEAVKQAVLAGLGCSIMPVIGLKNELNDGLLKILPVEGFPIQSTWHLIWLKKKRLTSVATAFLQLIQKEKDAIIKEQFGWIDEYVAKSIKGKS</sequence>
<reference evidence="7" key="1">
    <citation type="journal article" date="2019" name="Int. J. Syst. Evol. Microbiol.">
        <title>The Global Catalogue of Microorganisms (GCM) 10K type strain sequencing project: providing services to taxonomists for standard genome sequencing and annotation.</title>
        <authorList>
            <consortium name="The Broad Institute Genomics Platform"/>
            <consortium name="The Broad Institute Genome Sequencing Center for Infectious Disease"/>
            <person name="Wu L."/>
            <person name="Ma J."/>
        </authorList>
    </citation>
    <scope>NUCLEOTIDE SEQUENCE [LARGE SCALE GENOMIC DNA]</scope>
    <source>
        <strain evidence="7">JCM 18326</strain>
    </source>
</reference>
<dbReference type="InterPro" id="IPR005119">
    <property type="entry name" value="LysR_subst-bd"/>
</dbReference>
<feature type="domain" description="HTH lysR-type" evidence="5">
    <location>
        <begin position="1"/>
        <end position="60"/>
    </location>
</feature>
<dbReference type="Pfam" id="PF00126">
    <property type="entry name" value="HTH_1"/>
    <property type="match status" value="1"/>
</dbReference>
<keyword evidence="4" id="KW-0804">Transcription</keyword>
<organism evidence="6 7">
    <name type="scientific">Algivirga pacifica</name>
    <dbReference type="NCBI Taxonomy" id="1162670"/>
    <lineage>
        <taxon>Bacteria</taxon>
        <taxon>Pseudomonadati</taxon>
        <taxon>Bacteroidota</taxon>
        <taxon>Cytophagia</taxon>
        <taxon>Cytophagales</taxon>
        <taxon>Flammeovirgaceae</taxon>
        <taxon>Algivirga</taxon>
    </lineage>
</organism>
<keyword evidence="3" id="KW-0238">DNA-binding</keyword>
<protein>
    <submittedName>
        <fullName evidence="6">LysR family transcriptional regulator</fullName>
    </submittedName>
</protein>
<dbReference type="InterPro" id="IPR000847">
    <property type="entry name" value="LysR_HTH_N"/>
</dbReference>
<dbReference type="InterPro" id="IPR036388">
    <property type="entry name" value="WH-like_DNA-bd_sf"/>
</dbReference>
<dbReference type="Proteomes" id="UP001500298">
    <property type="component" value="Unassembled WGS sequence"/>
</dbReference>
<evidence type="ECO:0000256" key="3">
    <source>
        <dbReference type="ARBA" id="ARBA00023125"/>
    </source>
</evidence>
<evidence type="ECO:0000256" key="4">
    <source>
        <dbReference type="ARBA" id="ARBA00023163"/>
    </source>
</evidence>
<accession>A0ABP9DAU5</accession>
<dbReference type="PANTHER" id="PTHR30126:SF5">
    <property type="entry name" value="HTH-TYPE TRANSCRIPTIONAL ACTIVATOR CMPR"/>
    <property type="match status" value="1"/>
</dbReference>
<gene>
    <name evidence="6" type="ORF">GCM10023331_23740</name>
</gene>
<evidence type="ECO:0000313" key="6">
    <source>
        <dbReference type="EMBL" id="GAA4837870.1"/>
    </source>
</evidence>
<dbReference type="SUPFAM" id="SSF46785">
    <property type="entry name" value="Winged helix' DNA-binding domain"/>
    <property type="match status" value="1"/>
</dbReference>
<dbReference type="PANTHER" id="PTHR30126">
    <property type="entry name" value="HTH-TYPE TRANSCRIPTIONAL REGULATOR"/>
    <property type="match status" value="1"/>
</dbReference>
<comment type="caution">
    <text evidence="6">The sequence shown here is derived from an EMBL/GenBank/DDBJ whole genome shotgun (WGS) entry which is preliminary data.</text>
</comment>
<evidence type="ECO:0000313" key="7">
    <source>
        <dbReference type="Proteomes" id="UP001500298"/>
    </source>
</evidence>
<proteinExistence type="inferred from homology"/>
<dbReference type="EMBL" id="BAABJX010000036">
    <property type="protein sequence ID" value="GAA4837870.1"/>
    <property type="molecule type" value="Genomic_DNA"/>
</dbReference>
<dbReference type="SUPFAM" id="SSF53850">
    <property type="entry name" value="Periplasmic binding protein-like II"/>
    <property type="match status" value="1"/>
</dbReference>
<comment type="similarity">
    <text evidence="1">Belongs to the LysR transcriptional regulatory family.</text>
</comment>
<name>A0ABP9DAU5_9BACT</name>
<dbReference type="InterPro" id="IPR036390">
    <property type="entry name" value="WH_DNA-bd_sf"/>
</dbReference>
<dbReference type="RefSeq" id="WP_345372077.1">
    <property type="nucleotide sequence ID" value="NZ_BAABJX010000036.1"/>
</dbReference>
<dbReference type="Gene3D" id="3.40.190.290">
    <property type="match status" value="1"/>
</dbReference>